<keyword evidence="3" id="KW-1185">Reference proteome</keyword>
<proteinExistence type="predicted"/>
<evidence type="ECO:0000256" key="1">
    <source>
        <dbReference type="SAM" id="MobiDB-lite"/>
    </source>
</evidence>
<sequence>MTRGCGTCWSTALADLANEIKPSISSLVIYTQRYSFAGTLSDKWMLPATPHPVEQHASEDGEKAETSGKSTVPSRNLAGTLSQNIDRICRGFKTREHSNY</sequence>
<accession>A0ABR1BZ06</accession>
<reference evidence="2 3" key="1">
    <citation type="submission" date="2023-08" db="EMBL/GenBank/DDBJ databases">
        <title>A Necator americanus chromosomal reference genome.</title>
        <authorList>
            <person name="Ilik V."/>
            <person name="Petrzelkova K.J."/>
            <person name="Pardy F."/>
            <person name="Fuh T."/>
            <person name="Niatou-Singa F.S."/>
            <person name="Gouil Q."/>
            <person name="Baker L."/>
            <person name="Ritchie M.E."/>
            <person name="Jex A.R."/>
            <person name="Gazzola D."/>
            <person name="Li H."/>
            <person name="Toshio Fujiwara R."/>
            <person name="Zhan B."/>
            <person name="Aroian R.V."/>
            <person name="Pafco B."/>
            <person name="Schwarz E.M."/>
        </authorList>
    </citation>
    <scope>NUCLEOTIDE SEQUENCE [LARGE SCALE GENOMIC DNA]</scope>
    <source>
        <strain evidence="2 3">Aroian</strain>
        <tissue evidence="2">Whole animal</tissue>
    </source>
</reference>
<evidence type="ECO:0000313" key="2">
    <source>
        <dbReference type="EMBL" id="KAK6731557.1"/>
    </source>
</evidence>
<feature type="compositionally biased region" description="Basic and acidic residues" evidence="1">
    <location>
        <begin position="53"/>
        <end position="66"/>
    </location>
</feature>
<evidence type="ECO:0000313" key="3">
    <source>
        <dbReference type="Proteomes" id="UP001303046"/>
    </source>
</evidence>
<dbReference type="EMBL" id="JAVFWL010000001">
    <property type="protein sequence ID" value="KAK6731557.1"/>
    <property type="molecule type" value="Genomic_DNA"/>
</dbReference>
<comment type="caution">
    <text evidence="2">The sequence shown here is derived from an EMBL/GenBank/DDBJ whole genome shotgun (WGS) entry which is preliminary data.</text>
</comment>
<organism evidence="2 3">
    <name type="scientific">Necator americanus</name>
    <name type="common">Human hookworm</name>
    <dbReference type="NCBI Taxonomy" id="51031"/>
    <lineage>
        <taxon>Eukaryota</taxon>
        <taxon>Metazoa</taxon>
        <taxon>Ecdysozoa</taxon>
        <taxon>Nematoda</taxon>
        <taxon>Chromadorea</taxon>
        <taxon>Rhabditida</taxon>
        <taxon>Rhabditina</taxon>
        <taxon>Rhabditomorpha</taxon>
        <taxon>Strongyloidea</taxon>
        <taxon>Ancylostomatidae</taxon>
        <taxon>Bunostominae</taxon>
        <taxon>Necator</taxon>
    </lineage>
</organism>
<evidence type="ECO:0008006" key="4">
    <source>
        <dbReference type="Google" id="ProtNLM"/>
    </source>
</evidence>
<feature type="region of interest" description="Disordered" evidence="1">
    <location>
        <begin position="47"/>
        <end position="79"/>
    </location>
</feature>
<dbReference type="Proteomes" id="UP001303046">
    <property type="component" value="Unassembled WGS sequence"/>
</dbReference>
<feature type="compositionally biased region" description="Polar residues" evidence="1">
    <location>
        <begin position="67"/>
        <end position="79"/>
    </location>
</feature>
<gene>
    <name evidence="2" type="primary">Necator_chrI.g3926</name>
    <name evidence="2" type="ORF">RB195_007797</name>
</gene>
<protein>
    <recommendedName>
        <fullName evidence="4">Peptidase C1A papain C-terminal domain-containing protein</fullName>
    </recommendedName>
</protein>
<name>A0ABR1BZ06_NECAM</name>